<sequence length="182" mass="18952">MKRSLAAIGAAGALALTALPATAQAEEVAPFDPFASSVDTSAIDEALASLTETSSNAVAAWSTQLGSAEGLLPGILPAPVPAGECAPQEFDAVVDGWPGVAGTIVEWCNGEWAVAGANQTDWKVFFHHDGQNWVGLAPDGSKKTGLQQGCFNGIKLREQGAPQEFLDRTPICTPEEIGYFPR</sequence>
<protein>
    <recommendedName>
        <fullName evidence="4">Secreted protein</fullName>
    </recommendedName>
</protein>
<evidence type="ECO:0008006" key="4">
    <source>
        <dbReference type="Google" id="ProtNLM"/>
    </source>
</evidence>
<dbReference type="OrthoDB" id="4426508at2"/>
<dbReference type="AlphaFoldDB" id="A0A6C1TZ32"/>
<gene>
    <name evidence="2" type="ORF">EKI59_02690</name>
</gene>
<evidence type="ECO:0000256" key="1">
    <source>
        <dbReference type="SAM" id="SignalP"/>
    </source>
</evidence>
<proteinExistence type="predicted"/>
<feature type="chain" id="PRO_5025382475" description="Secreted protein" evidence="1">
    <location>
        <begin position="26"/>
        <end position="182"/>
    </location>
</feature>
<evidence type="ECO:0000313" key="3">
    <source>
        <dbReference type="Proteomes" id="UP000336646"/>
    </source>
</evidence>
<keyword evidence="1" id="KW-0732">Signal</keyword>
<evidence type="ECO:0000313" key="2">
    <source>
        <dbReference type="EMBL" id="TVS29843.1"/>
    </source>
</evidence>
<name>A0A6C1TZ32_9CORY</name>
<dbReference type="RefSeq" id="WP_144772616.1">
    <property type="nucleotide sequence ID" value="NZ_RXIR01000003.1"/>
</dbReference>
<reference evidence="2 3" key="1">
    <citation type="submission" date="2018-12" db="EMBL/GenBank/DDBJ databases">
        <title>Corynebacterium sanguinis sp. nov., a clinically-associated and environmental corynebacterium.</title>
        <authorList>
            <person name="Gonzales-Siles L."/>
            <person name="Jaen-Luchoro D."/>
            <person name="Cardew S."/>
            <person name="Inganas E."/>
            <person name="Ohlen M."/>
            <person name="Jensie-Markopolous S."/>
            <person name="Pinyeiro-Iglesias B."/>
            <person name="Molin K."/>
            <person name="Skovbjerg S."/>
            <person name="Svensson-Stadler L."/>
            <person name="Funke G."/>
            <person name="Moore E.R.B."/>
        </authorList>
    </citation>
    <scope>NUCLEOTIDE SEQUENCE [LARGE SCALE GENOMIC DNA]</scope>
    <source>
        <strain evidence="2 3">58734</strain>
    </source>
</reference>
<feature type="signal peptide" evidence="1">
    <location>
        <begin position="1"/>
        <end position="25"/>
    </location>
</feature>
<organism evidence="2 3">
    <name type="scientific">Corynebacterium sanguinis</name>
    <dbReference type="NCBI Taxonomy" id="2594913"/>
    <lineage>
        <taxon>Bacteria</taxon>
        <taxon>Bacillati</taxon>
        <taxon>Actinomycetota</taxon>
        <taxon>Actinomycetes</taxon>
        <taxon>Mycobacteriales</taxon>
        <taxon>Corynebacteriaceae</taxon>
        <taxon>Corynebacterium</taxon>
    </lineage>
</organism>
<dbReference type="EMBL" id="RXIR01000003">
    <property type="protein sequence ID" value="TVS29843.1"/>
    <property type="molecule type" value="Genomic_DNA"/>
</dbReference>
<accession>A0A6C1TZ32</accession>
<comment type="caution">
    <text evidence="2">The sequence shown here is derived from an EMBL/GenBank/DDBJ whole genome shotgun (WGS) entry which is preliminary data.</text>
</comment>
<dbReference type="Proteomes" id="UP000336646">
    <property type="component" value="Unassembled WGS sequence"/>
</dbReference>